<dbReference type="InterPro" id="IPR011989">
    <property type="entry name" value="ARM-like"/>
</dbReference>
<reference evidence="8 9" key="1">
    <citation type="submission" date="2024-06" db="EMBL/GenBank/DDBJ databases">
        <title>A chromosome level genome sequence of Diviner's sage (Salvia divinorum).</title>
        <authorList>
            <person name="Ford S.A."/>
            <person name="Ro D.-K."/>
            <person name="Ness R.W."/>
            <person name="Phillips M.A."/>
        </authorList>
    </citation>
    <scope>NUCLEOTIDE SEQUENCE [LARGE SCALE GENOMIC DNA]</scope>
    <source>
        <strain evidence="8">SAF-2024a</strain>
        <tissue evidence="8">Leaf</tissue>
    </source>
</reference>
<comment type="function">
    <text evidence="4">Sequence-specific RNA-binding protein that regulates translation and mRNA stability by binding the 3'-UTR of target mRNAs.</text>
</comment>
<dbReference type="CDD" id="cd07920">
    <property type="entry name" value="Pumilio"/>
    <property type="match status" value="1"/>
</dbReference>
<evidence type="ECO:0000256" key="4">
    <source>
        <dbReference type="ARBA" id="ARBA00058490"/>
    </source>
</evidence>
<dbReference type="FunFam" id="1.25.10.10:FF:000237">
    <property type="entry name" value="Pumilio homolog 9"/>
    <property type="match status" value="1"/>
</dbReference>
<feature type="repeat" description="Pumilio" evidence="5">
    <location>
        <begin position="490"/>
        <end position="525"/>
    </location>
</feature>
<dbReference type="PANTHER" id="PTHR12537">
    <property type="entry name" value="RNA BINDING PROTEIN PUMILIO-RELATED"/>
    <property type="match status" value="1"/>
</dbReference>
<dbReference type="PROSITE" id="PS50302">
    <property type="entry name" value="PUM"/>
    <property type="match status" value="8"/>
</dbReference>
<keyword evidence="1" id="KW-0677">Repeat</keyword>
<keyword evidence="2" id="KW-0810">Translation regulation</keyword>
<feature type="repeat" description="Pumilio" evidence="5">
    <location>
        <begin position="527"/>
        <end position="562"/>
    </location>
</feature>
<feature type="region of interest" description="Disordered" evidence="6">
    <location>
        <begin position="27"/>
        <end position="48"/>
    </location>
</feature>
<dbReference type="InterPro" id="IPR033133">
    <property type="entry name" value="PUM-HD"/>
</dbReference>
<dbReference type="SUPFAM" id="SSF48371">
    <property type="entry name" value="ARM repeat"/>
    <property type="match status" value="1"/>
</dbReference>
<dbReference type="InterPro" id="IPR001313">
    <property type="entry name" value="Pumilio_RNA-bd_rpt"/>
</dbReference>
<feature type="repeat" description="Pumilio" evidence="5">
    <location>
        <begin position="671"/>
        <end position="708"/>
    </location>
</feature>
<dbReference type="Gene3D" id="1.25.10.10">
    <property type="entry name" value="Leucine-rich Repeat Variant"/>
    <property type="match status" value="1"/>
</dbReference>
<dbReference type="SMART" id="SM00025">
    <property type="entry name" value="Pumilio"/>
    <property type="match status" value="8"/>
</dbReference>
<dbReference type="InterPro" id="IPR033712">
    <property type="entry name" value="Pumilio_RNA-bd"/>
</dbReference>
<accession>A0ABD1IAD6</accession>
<organism evidence="8 9">
    <name type="scientific">Salvia divinorum</name>
    <name type="common">Maria pastora</name>
    <name type="synonym">Diviner's sage</name>
    <dbReference type="NCBI Taxonomy" id="28513"/>
    <lineage>
        <taxon>Eukaryota</taxon>
        <taxon>Viridiplantae</taxon>
        <taxon>Streptophyta</taxon>
        <taxon>Embryophyta</taxon>
        <taxon>Tracheophyta</taxon>
        <taxon>Spermatophyta</taxon>
        <taxon>Magnoliopsida</taxon>
        <taxon>eudicotyledons</taxon>
        <taxon>Gunneridae</taxon>
        <taxon>Pentapetalae</taxon>
        <taxon>asterids</taxon>
        <taxon>lamiids</taxon>
        <taxon>Lamiales</taxon>
        <taxon>Lamiaceae</taxon>
        <taxon>Nepetoideae</taxon>
        <taxon>Mentheae</taxon>
        <taxon>Salviinae</taxon>
        <taxon>Salvia</taxon>
        <taxon>Salvia subgen. Calosphace</taxon>
    </lineage>
</organism>
<keyword evidence="9" id="KW-1185">Reference proteome</keyword>
<dbReference type="Pfam" id="PF22493">
    <property type="entry name" value="PUF_NOP9"/>
    <property type="match status" value="1"/>
</dbReference>
<dbReference type="PROSITE" id="PS50303">
    <property type="entry name" value="PUM_HD"/>
    <property type="match status" value="1"/>
</dbReference>
<evidence type="ECO:0000256" key="2">
    <source>
        <dbReference type="ARBA" id="ARBA00022845"/>
    </source>
</evidence>
<feature type="repeat" description="Pumilio" evidence="5">
    <location>
        <begin position="415"/>
        <end position="450"/>
    </location>
</feature>
<dbReference type="Pfam" id="PF00806">
    <property type="entry name" value="PUF"/>
    <property type="match status" value="1"/>
</dbReference>
<feature type="repeat" description="Pumilio" evidence="5">
    <location>
        <begin position="563"/>
        <end position="598"/>
    </location>
</feature>
<evidence type="ECO:0000256" key="1">
    <source>
        <dbReference type="ARBA" id="ARBA00022737"/>
    </source>
</evidence>
<sequence>MKEDDGNELEMLLGKISHAASPFNLHSARSDAHGHQHHSSNHVDHGRGYGFRYGHGHASCVVQQKMNGHDYGESHVHGMYGDELFEHNYARESSPVSGFSVKPTHGSSSNLFHGGVRSLYEIGSHLEELKPQAASGVGFWPYFGMTNENKLFGDFDLSENFSKMYFSEEEFPNGVQSCEGINSERYKASEDLRKGFWGHGMFCLSGVRGNSRIQGENGSAFLEMQHDLRSGNPQYSPGLFDGMFSRPDFGGNLFGDGSYPLGFVVPGVSSGLKRTPVGDAYGCASRNGMNLVEGRDALYSPNVFQLTRIQYQPSVPNGQNKVPLHGRVPQGGIDAFTIEDRLIIQGEGVNNGMDRGHSHLMGDNLRCLHHNETAAEKPQERLQLNGCLHAVRDVCYGPRMFCPFSLPLKGSSITEAQGYIHDIAKDQHGCRFLQKIFEEGTSRDVQIIFDEIIDHVLELMVNPFGNYLMQKLLEVCNEEQKTHILLRVTEEPWELVRISLNTHGTRVVQKLIETLKTRQQISLVSSALEPGFLVLIKDLNGNHVVQRCLQCFTAEDSKFIFVAAAKYCVDIAMHQHGCCVLQRCISSSTGEFRENLVAEISANGLLLAQDAFGNYVVQIILELKISSVTSKLTRQFEGNYVNLSRQKFSSHVIEKCLVVCNNETRSKIIHELLSATYFEQLLQDPHANYVVQTALRVTEGSLHGSLVNAIESYKMISRNTPYSKRIFSHKVLKK</sequence>
<name>A0ABD1IAD6_SALDI</name>
<keyword evidence="3" id="KW-0694">RNA-binding</keyword>
<dbReference type="GO" id="GO:0006417">
    <property type="term" value="P:regulation of translation"/>
    <property type="evidence" value="ECO:0007669"/>
    <property type="project" value="UniProtKB-KW"/>
</dbReference>
<dbReference type="EMBL" id="JBEAFC010000003">
    <property type="protein sequence ID" value="KAL1564654.1"/>
    <property type="molecule type" value="Genomic_DNA"/>
</dbReference>
<feature type="repeat" description="Pumilio" evidence="5">
    <location>
        <begin position="599"/>
        <end position="634"/>
    </location>
</feature>
<evidence type="ECO:0000256" key="3">
    <source>
        <dbReference type="ARBA" id="ARBA00022884"/>
    </source>
</evidence>
<evidence type="ECO:0000313" key="9">
    <source>
        <dbReference type="Proteomes" id="UP001567538"/>
    </source>
</evidence>
<feature type="domain" description="PUM-HD" evidence="7">
    <location>
        <begin position="383"/>
        <end position="734"/>
    </location>
</feature>
<dbReference type="AlphaFoldDB" id="A0ABD1IAD6"/>
<dbReference type="Proteomes" id="UP001567538">
    <property type="component" value="Unassembled WGS sequence"/>
</dbReference>
<evidence type="ECO:0000313" key="8">
    <source>
        <dbReference type="EMBL" id="KAL1564654.1"/>
    </source>
</evidence>
<evidence type="ECO:0000256" key="5">
    <source>
        <dbReference type="PROSITE-ProRule" id="PRU00317"/>
    </source>
</evidence>
<feature type="repeat" description="Pumilio" evidence="5">
    <location>
        <begin position="451"/>
        <end position="487"/>
    </location>
</feature>
<dbReference type="PANTHER" id="PTHR12537:SF13">
    <property type="entry name" value="PUMILIO HOMOLOGY DOMAIN FAMILY MEMBER 4"/>
    <property type="match status" value="1"/>
</dbReference>
<proteinExistence type="predicted"/>
<feature type="repeat" description="Pumilio" evidence="5">
    <location>
        <begin position="635"/>
        <end position="670"/>
    </location>
</feature>
<gene>
    <name evidence="8" type="ORF">AAHA92_06968</name>
</gene>
<comment type="caution">
    <text evidence="8">The sequence shown here is derived from an EMBL/GenBank/DDBJ whole genome shotgun (WGS) entry which is preliminary data.</text>
</comment>
<dbReference type="GO" id="GO:0003723">
    <property type="term" value="F:RNA binding"/>
    <property type="evidence" value="ECO:0007669"/>
    <property type="project" value="UniProtKB-KW"/>
</dbReference>
<protein>
    <recommendedName>
        <fullName evidence="7">PUM-HD domain-containing protein</fullName>
    </recommendedName>
</protein>
<dbReference type="InterPro" id="IPR016024">
    <property type="entry name" value="ARM-type_fold"/>
</dbReference>
<evidence type="ECO:0000259" key="7">
    <source>
        <dbReference type="PROSITE" id="PS50303"/>
    </source>
</evidence>
<evidence type="ECO:0000256" key="6">
    <source>
        <dbReference type="SAM" id="MobiDB-lite"/>
    </source>
</evidence>